<keyword evidence="7 12" id="KW-0472">Membrane</keyword>
<dbReference type="Gene3D" id="1.10.10.1320">
    <property type="entry name" value="Anti-sigma factor, zinc-finger domain"/>
    <property type="match status" value="1"/>
</dbReference>
<evidence type="ECO:0000256" key="6">
    <source>
        <dbReference type="ARBA" id="ARBA00023015"/>
    </source>
</evidence>
<evidence type="ECO:0000259" key="13">
    <source>
        <dbReference type="Pfam" id="PF10099"/>
    </source>
</evidence>
<feature type="compositionally biased region" description="Polar residues" evidence="11">
    <location>
        <begin position="301"/>
        <end position="315"/>
    </location>
</feature>
<dbReference type="InterPro" id="IPR018764">
    <property type="entry name" value="RskA_C"/>
</dbReference>
<evidence type="ECO:0000256" key="7">
    <source>
        <dbReference type="ARBA" id="ARBA00023136"/>
    </source>
</evidence>
<evidence type="ECO:0000256" key="8">
    <source>
        <dbReference type="ARBA" id="ARBA00023163"/>
    </source>
</evidence>
<name>A0ABW7Q3E9_9MICO</name>
<protein>
    <recommendedName>
        <fullName evidence="10">Regulator of SigK</fullName>
    </recommendedName>
    <alternativeName>
        <fullName evidence="9">Sigma-K anti-sigma factor RskA</fullName>
    </alternativeName>
</protein>
<keyword evidence="5 12" id="KW-1133">Transmembrane helix</keyword>
<dbReference type="EMBL" id="JBIQWL010000001">
    <property type="protein sequence ID" value="MFH8249371.1"/>
    <property type="molecule type" value="Genomic_DNA"/>
</dbReference>
<evidence type="ECO:0000256" key="10">
    <source>
        <dbReference type="ARBA" id="ARBA00030803"/>
    </source>
</evidence>
<keyword evidence="15" id="KW-1185">Reference proteome</keyword>
<feature type="domain" description="Anti-sigma K factor RskA C-terminal" evidence="13">
    <location>
        <begin position="170"/>
        <end position="307"/>
    </location>
</feature>
<evidence type="ECO:0000256" key="3">
    <source>
        <dbReference type="ARBA" id="ARBA00022475"/>
    </source>
</evidence>
<dbReference type="InterPro" id="IPR041916">
    <property type="entry name" value="Anti_sigma_zinc_sf"/>
</dbReference>
<dbReference type="PANTHER" id="PTHR37461:SF1">
    <property type="entry name" value="ANTI-SIGMA-K FACTOR RSKA"/>
    <property type="match status" value="1"/>
</dbReference>
<evidence type="ECO:0000256" key="9">
    <source>
        <dbReference type="ARBA" id="ARBA00029829"/>
    </source>
</evidence>
<accession>A0ABW7Q3E9</accession>
<feature type="region of interest" description="Disordered" evidence="11">
    <location>
        <begin position="294"/>
        <end position="315"/>
    </location>
</feature>
<evidence type="ECO:0000256" key="2">
    <source>
        <dbReference type="ARBA" id="ARBA00004236"/>
    </source>
</evidence>
<dbReference type="InterPro" id="IPR051474">
    <property type="entry name" value="Anti-sigma-K/W_factor"/>
</dbReference>
<organism evidence="14 15">
    <name type="scientific">Microbacterium alkaliflavum</name>
    <dbReference type="NCBI Taxonomy" id="3248839"/>
    <lineage>
        <taxon>Bacteria</taxon>
        <taxon>Bacillati</taxon>
        <taxon>Actinomycetota</taxon>
        <taxon>Actinomycetes</taxon>
        <taxon>Micrococcales</taxon>
        <taxon>Microbacteriaceae</taxon>
        <taxon>Microbacterium</taxon>
    </lineage>
</organism>
<comment type="subcellular location">
    <subcellularLocation>
        <location evidence="2">Cell membrane</location>
    </subcellularLocation>
    <subcellularLocation>
        <location evidence="1">Membrane</location>
        <topology evidence="1">Single-pass membrane protein</topology>
    </subcellularLocation>
</comment>
<dbReference type="RefSeq" id="WP_396639312.1">
    <property type="nucleotide sequence ID" value="NZ_JBIQWL010000001.1"/>
</dbReference>
<dbReference type="Pfam" id="PF10099">
    <property type="entry name" value="RskA_C"/>
    <property type="match status" value="1"/>
</dbReference>
<comment type="caution">
    <text evidence="14">The sequence shown here is derived from an EMBL/GenBank/DDBJ whole genome shotgun (WGS) entry which is preliminary data.</text>
</comment>
<dbReference type="PANTHER" id="PTHR37461">
    <property type="entry name" value="ANTI-SIGMA-K FACTOR RSKA"/>
    <property type="match status" value="1"/>
</dbReference>
<evidence type="ECO:0000256" key="4">
    <source>
        <dbReference type="ARBA" id="ARBA00022692"/>
    </source>
</evidence>
<keyword evidence="6" id="KW-0805">Transcription regulation</keyword>
<proteinExistence type="predicted"/>
<dbReference type="Proteomes" id="UP001610861">
    <property type="component" value="Unassembled WGS sequence"/>
</dbReference>
<keyword evidence="4 12" id="KW-0812">Transmembrane</keyword>
<evidence type="ECO:0000313" key="14">
    <source>
        <dbReference type="EMBL" id="MFH8249371.1"/>
    </source>
</evidence>
<evidence type="ECO:0000313" key="15">
    <source>
        <dbReference type="Proteomes" id="UP001610861"/>
    </source>
</evidence>
<gene>
    <name evidence="14" type="ORF">ACH3VR_03255</name>
</gene>
<reference evidence="14 15" key="1">
    <citation type="submission" date="2024-09" db="EMBL/GenBank/DDBJ databases">
        <authorList>
            <person name="Pan X."/>
        </authorList>
    </citation>
    <scope>NUCLEOTIDE SEQUENCE [LARGE SCALE GENOMIC DNA]</scope>
    <source>
        <strain evidence="14 15">B2969</strain>
    </source>
</reference>
<feature type="transmembrane region" description="Helical" evidence="12">
    <location>
        <begin position="168"/>
        <end position="190"/>
    </location>
</feature>
<evidence type="ECO:0000256" key="12">
    <source>
        <dbReference type="SAM" id="Phobius"/>
    </source>
</evidence>
<keyword evidence="8" id="KW-0804">Transcription</keyword>
<sequence>MNVHQFAELAAGHVLGSLTIYDERAFQEALAEHPEWAGIVDADAATAAALADGVAEVEPPAQVRAALLARITGAEAADEPAEDGVFHAPPLYPDIEAPPLPLLPPEVYFRPAEPAPPADEAAEAPSLTADVDAIAQPDEVPPTFRAVNEPPPSTEAIQTVARRNWTRGLLAAAASFVLLIAIGTGVAYLGDRLREPAEIRALNQIDGAADGETATVEVEGGGTATAHWSPSVGKAVLVADGLDEAGADETYQMWFVRADGAVSAGLFDTDKAGDATALLQGAVQSGDTIAVTVEPQGGSPTGQPSSTPILTIPTS</sequence>
<evidence type="ECO:0000256" key="1">
    <source>
        <dbReference type="ARBA" id="ARBA00004167"/>
    </source>
</evidence>
<keyword evidence="3" id="KW-1003">Cell membrane</keyword>
<evidence type="ECO:0000256" key="5">
    <source>
        <dbReference type="ARBA" id="ARBA00022989"/>
    </source>
</evidence>
<evidence type="ECO:0000256" key="11">
    <source>
        <dbReference type="SAM" id="MobiDB-lite"/>
    </source>
</evidence>